<protein>
    <submittedName>
        <fullName evidence="1">Uncharacterized protein</fullName>
    </submittedName>
</protein>
<name>A0ACC0LX98_RHOML</name>
<sequence length="67" mass="7607">MEPSDRLWWRNPTPNDAHEAGACPASTVAAVEPTLSHVSFSKSSIRFFSKYSYFPHDFCTILEESEK</sequence>
<evidence type="ECO:0000313" key="1">
    <source>
        <dbReference type="EMBL" id="KAI8533335.1"/>
    </source>
</evidence>
<comment type="caution">
    <text evidence="1">The sequence shown here is derived from an EMBL/GenBank/DDBJ whole genome shotgun (WGS) entry which is preliminary data.</text>
</comment>
<accession>A0ACC0LX98</accession>
<reference evidence="1" key="1">
    <citation type="submission" date="2022-02" db="EMBL/GenBank/DDBJ databases">
        <title>Plant Genome Project.</title>
        <authorList>
            <person name="Zhang R.-G."/>
        </authorList>
    </citation>
    <scope>NUCLEOTIDE SEQUENCE</scope>
    <source>
        <strain evidence="1">AT1</strain>
    </source>
</reference>
<evidence type="ECO:0000313" key="2">
    <source>
        <dbReference type="Proteomes" id="UP001062846"/>
    </source>
</evidence>
<organism evidence="1 2">
    <name type="scientific">Rhododendron molle</name>
    <name type="common">Chinese azalea</name>
    <name type="synonym">Azalea mollis</name>
    <dbReference type="NCBI Taxonomy" id="49168"/>
    <lineage>
        <taxon>Eukaryota</taxon>
        <taxon>Viridiplantae</taxon>
        <taxon>Streptophyta</taxon>
        <taxon>Embryophyta</taxon>
        <taxon>Tracheophyta</taxon>
        <taxon>Spermatophyta</taxon>
        <taxon>Magnoliopsida</taxon>
        <taxon>eudicotyledons</taxon>
        <taxon>Gunneridae</taxon>
        <taxon>Pentapetalae</taxon>
        <taxon>asterids</taxon>
        <taxon>Ericales</taxon>
        <taxon>Ericaceae</taxon>
        <taxon>Ericoideae</taxon>
        <taxon>Rhodoreae</taxon>
        <taxon>Rhododendron</taxon>
    </lineage>
</organism>
<proteinExistence type="predicted"/>
<dbReference type="Proteomes" id="UP001062846">
    <property type="component" value="Chromosome 10"/>
</dbReference>
<gene>
    <name evidence="1" type="ORF">RHMOL_Rhmol10G0000800</name>
</gene>
<keyword evidence="2" id="KW-1185">Reference proteome</keyword>
<dbReference type="EMBL" id="CM046397">
    <property type="protein sequence ID" value="KAI8533335.1"/>
    <property type="molecule type" value="Genomic_DNA"/>
</dbReference>